<dbReference type="InterPro" id="IPR007452">
    <property type="entry name" value="TamB_C"/>
</dbReference>
<gene>
    <name evidence="7" type="ORF">F8C67_00655</name>
</gene>
<evidence type="ECO:0000256" key="5">
    <source>
        <dbReference type="SAM" id="MobiDB-lite"/>
    </source>
</evidence>
<dbReference type="OrthoDB" id="680700at2"/>
<dbReference type="PANTHER" id="PTHR36985:SF1">
    <property type="entry name" value="TRANSLOCATION AND ASSEMBLY MODULE SUBUNIT TAMB"/>
    <property type="match status" value="1"/>
</dbReference>
<evidence type="ECO:0000256" key="2">
    <source>
        <dbReference type="ARBA" id="ARBA00022692"/>
    </source>
</evidence>
<dbReference type="Pfam" id="PF04357">
    <property type="entry name" value="TamB"/>
    <property type="match status" value="1"/>
</dbReference>
<evidence type="ECO:0000313" key="7">
    <source>
        <dbReference type="EMBL" id="KAB2814273.1"/>
    </source>
</evidence>
<name>A0A6N6RIU6_9FLAO</name>
<feature type="domain" description="Translocation and assembly module TamB C-terminal" evidence="6">
    <location>
        <begin position="1008"/>
        <end position="1441"/>
    </location>
</feature>
<keyword evidence="2" id="KW-0812">Transmembrane</keyword>
<sequence length="1486" mass="165743">MKILRRIWKLFKWTFGILLLLIVLCGFILAIPAVQTRLAQEGTAYLKSEFGIEVQIESASFQLPNRVVLKGVYAPDHRQDTMIYAQHILFEFSGFRNNHLYAGDVELDKGKLLMRKYETDSLFNFAMWLENFNSEDTTTSEVPFQMTFDDIKISDFTYAKHPLGCDECTWLDFKDAEVRVSDFKLNGGNVSGDIERLEYRDDRRFSLHQFSGYAALQETYMELTDLSFKTDSSEVVGWARLEYRDMGDFSNFLDDVRIKGKFEKGVVSSNEFRSYIPQFPQFDQFEFKGSVEGTVNDLKASRVDVAVGNSKFFGDVSLVDCTEPEKLYLNAYVGFCKTNGSDLSRYLAQFIDSEIPELAQKFTDIDLSGHYEGTLADFTTNGEIITNLGLADVNLSFKDLSDLDQVTYNGRLTLESFDLATLLDNPELGYLSTSGSVSGRGLTAESVNASIDVSASRADYNGYSYRNINVLGDVVDGRFTGKFDIHDKNLNVDFDGELDFGSDTATFDFVALVDSTDLHSVGLISDTVSYFGAKVVADFSIYNGEWWQGKVELDSITYRRGTERFQYDEVELVSSNAGSITRNELSSDFMDVLIEGEYKLLKIHEPLLMAFANVNKHFEYEPSFTSPISCTYDITLKETDLLTKLLVPGVRFAYGTRLSGSLNSNDLGIQLNYSSPGMDLYGTYFDTTAIRVRGRDGVYKVRSNIRSIFGDGDYETESIAFNSDVHGDSATLDLRGVIQDSVNSDVHFNGYVVMPTESSFKVHWNSAQFNVGIDTLRMAPENTLVIDGERIEFVNYALTGTNGELYLDGYLSEEPYEVLRARLKNLNLSILNYLLRQEGTYFEGFADGTIILNDLLGSPSMAGYVDVDSLKLNSYDLGTLALNVDWDIASNIQKLNGSITLGTRQTLGIEGRIAQDSTQPLLVDIDLSRFRLNAFNPYMQGILDNLRGTVEGKIRVAGTLDKPTLDGDLELPNAAFGIPFLGTDYNFEGSPTIHLSSDRIVLDRVKIRDTKEGSSGYASGFINHRNLSDLTFDLDIEAQDMLGMDLKEGQNQFFFGKAYASGRVKIVGPTDQMNLRIDVEAEEGTSLKLPLSSPTEVGKSDFITFVDPTESVDSTAFGFRREAKVDDLGGLSITVNANMKPEAEVRLVMDEAVGGEIVGQGSGLIKINLSAAGDLSILGNYQVTEGLYKFRMRNIVANDFIIQEGSTLNWTGDPFDATIDLKAIHTTRTTLTGMVTPGNGYNGQRVRVNLIMHLTGPLMNPNITFDIEVPNVQSSWQEEIKNRLNDQDKLTENAFSLLVTNSFWNPENSIVEDVGQQSVNQLANVMSNWAANSVFGDFADINLSYNTFNEPEVEGSEWEVSVSKAFIDDRIRVNTAVDIPSGDNTGAAQQTVTGDIEVEYKITEDGRFRAKAFNRSNQNNPALDQLSPYSQGVSVFYRADFDSWDELVQKIFGYKPRDVEAEQDTDENDDDVETNEGTEEQPAAEE</sequence>
<feature type="compositionally biased region" description="Acidic residues" evidence="5">
    <location>
        <begin position="1461"/>
        <end position="1486"/>
    </location>
</feature>
<evidence type="ECO:0000256" key="3">
    <source>
        <dbReference type="ARBA" id="ARBA00022989"/>
    </source>
</evidence>
<organism evidence="7 8">
    <name type="scientific">Phaeocystidibacter luteus</name>
    <dbReference type="NCBI Taxonomy" id="911197"/>
    <lineage>
        <taxon>Bacteria</taxon>
        <taxon>Pseudomonadati</taxon>
        <taxon>Bacteroidota</taxon>
        <taxon>Flavobacteriia</taxon>
        <taxon>Flavobacteriales</taxon>
        <taxon>Phaeocystidibacteraceae</taxon>
        <taxon>Phaeocystidibacter</taxon>
    </lineage>
</organism>
<evidence type="ECO:0000256" key="4">
    <source>
        <dbReference type="ARBA" id="ARBA00023136"/>
    </source>
</evidence>
<evidence type="ECO:0000256" key="1">
    <source>
        <dbReference type="ARBA" id="ARBA00004167"/>
    </source>
</evidence>
<comment type="subcellular location">
    <subcellularLocation>
        <location evidence="1">Membrane</location>
        <topology evidence="1">Single-pass membrane protein</topology>
    </subcellularLocation>
</comment>
<keyword evidence="3" id="KW-1133">Transmembrane helix</keyword>
<dbReference type="RefSeq" id="WP_151665854.1">
    <property type="nucleotide sequence ID" value="NZ_WBVO01000001.1"/>
</dbReference>
<keyword evidence="4" id="KW-0472">Membrane</keyword>
<comment type="caution">
    <text evidence="7">The sequence shown here is derived from an EMBL/GenBank/DDBJ whole genome shotgun (WGS) entry which is preliminary data.</text>
</comment>
<accession>A0A6N6RIU6</accession>
<dbReference type="Proteomes" id="UP000468650">
    <property type="component" value="Unassembled WGS sequence"/>
</dbReference>
<protein>
    <submittedName>
        <fullName evidence="7">Translocation/assembly module TamB</fullName>
    </submittedName>
</protein>
<keyword evidence="8" id="KW-1185">Reference proteome</keyword>
<dbReference type="GO" id="GO:0005886">
    <property type="term" value="C:plasma membrane"/>
    <property type="evidence" value="ECO:0007669"/>
    <property type="project" value="InterPro"/>
</dbReference>
<dbReference type="PANTHER" id="PTHR36985">
    <property type="entry name" value="TRANSLOCATION AND ASSEMBLY MODULE SUBUNIT TAMB"/>
    <property type="match status" value="1"/>
</dbReference>
<dbReference type="EMBL" id="WBVO01000001">
    <property type="protein sequence ID" value="KAB2814273.1"/>
    <property type="molecule type" value="Genomic_DNA"/>
</dbReference>
<evidence type="ECO:0000313" key="8">
    <source>
        <dbReference type="Proteomes" id="UP000468650"/>
    </source>
</evidence>
<proteinExistence type="predicted"/>
<dbReference type="GO" id="GO:0009306">
    <property type="term" value="P:protein secretion"/>
    <property type="evidence" value="ECO:0007669"/>
    <property type="project" value="InterPro"/>
</dbReference>
<reference evidence="7 8" key="1">
    <citation type="submission" date="2019-09" db="EMBL/GenBank/DDBJ databases">
        <title>Genomes of family Cryomorphaceae.</title>
        <authorList>
            <person name="Bowman J.P."/>
        </authorList>
    </citation>
    <scope>NUCLEOTIDE SEQUENCE [LARGE SCALE GENOMIC DNA]</scope>
    <source>
        <strain evidence="7 8">LMG 25704</strain>
    </source>
</reference>
<feature type="region of interest" description="Disordered" evidence="5">
    <location>
        <begin position="1455"/>
        <end position="1486"/>
    </location>
</feature>
<evidence type="ECO:0000259" key="6">
    <source>
        <dbReference type="Pfam" id="PF04357"/>
    </source>
</evidence>